<reference evidence="10" key="1">
    <citation type="submission" date="2018-09" db="EMBL/GenBank/DDBJ databases">
        <title>Acidovorax cavernicola nov. sp. isolated from Gruta de las Maravillas (Aracena, Spain).</title>
        <authorList>
            <person name="Jurado V."/>
            <person name="Gutierrez-Patricio S."/>
            <person name="Gonzalez-Pimentel J.L."/>
            <person name="Miller A.Z."/>
            <person name="Laiz L."/>
            <person name="Saiz-Jimenez C."/>
        </authorList>
    </citation>
    <scope>NUCLEOTIDE SEQUENCE [LARGE SCALE GENOMIC DNA]</scope>
    <source>
        <strain evidence="10">1011MAR3C25</strain>
    </source>
</reference>
<proteinExistence type="inferred from homology"/>
<dbReference type="GO" id="GO:0015031">
    <property type="term" value="P:protein transport"/>
    <property type="evidence" value="ECO:0007669"/>
    <property type="project" value="UniProtKB-KW"/>
</dbReference>
<keyword evidence="6 8" id="KW-0472">Membrane</keyword>
<organism evidence="9 10">
    <name type="scientific">Paracoccus onubensis</name>
    <dbReference type="NCBI Taxonomy" id="1675788"/>
    <lineage>
        <taxon>Bacteria</taxon>
        <taxon>Pseudomonadati</taxon>
        <taxon>Pseudomonadota</taxon>
        <taxon>Alphaproteobacteria</taxon>
        <taxon>Rhodobacterales</taxon>
        <taxon>Paracoccaceae</taxon>
        <taxon>Paracoccus</taxon>
    </lineage>
</organism>
<comment type="similarity">
    <text evidence="2 7">Belongs to the ExbD/TolR family.</text>
</comment>
<evidence type="ECO:0000256" key="6">
    <source>
        <dbReference type="ARBA" id="ARBA00023136"/>
    </source>
</evidence>
<keyword evidence="5 8" id="KW-1133">Transmembrane helix</keyword>
<evidence type="ECO:0000256" key="2">
    <source>
        <dbReference type="ARBA" id="ARBA00005811"/>
    </source>
</evidence>
<dbReference type="OrthoDB" id="7860253at2"/>
<keyword evidence="3" id="KW-1003">Cell membrane</keyword>
<gene>
    <name evidence="9" type="ORF">D3P04_02965</name>
</gene>
<evidence type="ECO:0000256" key="5">
    <source>
        <dbReference type="ARBA" id="ARBA00022989"/>
    </source>
</evidence>
<evidence type="ECO:0000256" key="1">
    <source>
        <dbReference type="ARBA" id="ARBA00004162"/>
    </source>
</evidence>
<keyword evidence="7" id="KW-0653">Protein transport</keyword>
<evidence type="ECO:0000256" key="7">
    <source>
        <dbReference type="RuleBase" id="RU003879"/>
    </source>
</evidence>
<dbReference type="RefSeq" id="WP_119745810.1">
    <property type="nucleotide sequence ID" value="NZ_QZCG01000002.1"/>
</dbReference>
<dbReference type="GO" id="GO:0022857">
    <property type="term" value="F:transmembrane transporter activity"/>
    <property type="evidence" value="ECO:0007669"/>
    <property type="project" value="InterPro"/>
</dbReference>
<keyword evidence="10" id="KW-1185">Reference proteome</keyword>
<evidence type="ECO:0000256" key="8">
    <source>
        <dbReference type="SAM" id="Phobius"/>
    </source>
</evidence>
<comment type="subcellular location">
    <subcellularLocation>
        <location evidence="1">Cell membrane</location>
        <topology evidence="1">Single-pass membrane protein</topology>
    </subcellularLocation>
    <subcellularLocation>
        <location evidence="7">Cell membrane</location>
        <topology evidence="7">Single-pass type II membrane protein</topology>
    </subcellularLocation>
</comment>
<keyword evidence="4 7" id="KW-0812">Transmembrane</keyword>
<dbReference type="EMBL" id="QZCG01000002">
    <property type="protein sequence ID" value="RJE87900.1"/>
    <property type="molecule type" value="Genomic_DNA"/>
</dbReference>
<dbReference type="Pfam" id="PF02472">
    <property type="entry name" value="ExbD"/>
    <property type="match status" value="1"/>
</dbReference>
<name>A0A418T454_9RHOB</name>
<evidence type="ECO:0000256" key="4">
    <source>
        <dbReference type="ARBA" id="ARBA00022692"/>
    </source>
</evidence>
<evidence type="ECO:0000313" key="9">
    <source>
        <dbReference type="EMBL" id="RJE87900.1"/>
    </source>
</evidence>
<keyword evidence="7" id="KW-0813">Transport</keyword>
<dbReference type="Proteomes" id="UP000284202">
    <property type="component" value="Unassembled WGS sequence"/>
</dbReference>
<sequence>MSLQLPARSSERLRIDTSLAIVNIVLLLIFFFLVAGQETRPPHDISLARTSQLAPSNLPSPLLQIRSEEDWLLDGQPILPDLLAAALSESDEVLHLVIDKEADANLLIKVLDHPELVNRDVRLVTLREGPAQ</sequence>
<accession>A0A418T454</accession>
<protein>
    <submittedName>
        <fullName evidence="9">Biopolymer transporter ExbD</fullName>
    </submittedName>
</protein>
<feature type="transmembrane region" description="Helical" evidence="8">
    <location>
        <begin position="20"/>
        <end position="36"/>
    </location>
</feature>
<comment type="caution">
    <text evidence="9">The sequence shown here is derived from an EMBL/GenBank/DDBJ whole genome shotgun (WGS) entry which is preliminary data.</text>
</comment>
<dbReference type="GO" id="GO:0005886">
    <property type="term" value="C:plasma membrane"/>
    <property type="evidence" value="ECO:0007669"/>
    <property type="project" value="UniProtKB-SubCell"/>
</dbReference>
<evidence type="ECO:0000313" key="10">
    <source>
        <dbReference type="Proteomes" id="UP000284202"/>
    </source>
</evidence>
<evidence type="ECO:0000256" key="3">
    <source>
        <dbReference type="ARBA" id="ARBA00022475"/>
    </source>
</evidence>
<dbReference type="InterPro" id="IPR003400">
    <property type="entry name" value="ExbD"/>
</dbReference>
<dbReference type="AlphaFoldDB" id="A0A418T454"/>